<accession>A0ABN2K907</accession>
<gene>
    <name evidence="8" type="primary">gcvPB</name>
    <name evidence="8" type="ORF">GCM10009747_05340</name>
</gene>
<dbReference type="RefSeq" id="WP_232500061.1">
    <property type="nucleotide sequence ID" value="NZ_BAAANH010000001.1"/>
</dbReference>
<evidence type="ECO:0000259" key="6">
    <source>
        <dbReference type="Pfam" id="PF00266"/>
    </source>
</evidence>
<dbReference type="Proteomes" id="UP001500506">
    <property type="component" value="Unassembled WGS sequence"/>
</dbReference>
<proteinExistence type="predicted"/>
<feature type="domain" description="Aminotransferase class V" evidence="6">
    <location>
        <begin position="136"/>
        <end position="303"/>
    </location>
</feature>
<comment type="catalytic activity">
    <reaction evidence="5">
        <text>N(6)-[(R)-lipoyl]-L-lysyl-[glycine-cleavage complex H protein] + glycine + H(+) = N(6)-[(R)-S(8)-aminomethyldihydrolipoyl]-L-lysyl-[glycine-cleavage complex H protein] + CO2</text>
        <dbReference type="Rhea" id="RHEA:24304"/>
        <dbReference type="Rhea" id="RHEA-COMP:10494"/>
        <dbReference type="Rhea" id="RHEA-COMP:10495"/>
        <dbReference type="ChEBI" id="CHEBI:15378"/>
        <dbReference type="ChEBI" id="CHEBI:16526"/>
        <dbReference type="ChEBI" id="CHEBI:57305"/>
        <dbReference type="ChEBI" id="CHEBI:83099"/>
        <dbReference type="ChEBI" id="CHEBI:83143"/>
        <dbReference type="EC" id="1.4.4.2"/>
    </reaction>
</comment>
<dbReference type="NCBIfam" id="NF003346">
    <property type="entry name" value="PRK04366.1"/>
    <property type="match status" value="1"/>
</dbReference>
<dbReference type="EMBL" id="BAAANH010000001">
    <property type="protein sequence ID" value="GAA1750883.1"/>
    <property type="molecule type" value="Genomic_DNA"/>
</dbReference>
<dbReference type="InterPro" id="IPR015421">
    <property type="entry name" value="PyrdxlP-dep_Trfase_major"/>
</dbReference>
<evidence type="ECO:0000256" key="1">
    <source>
        <dbReference type="ARBA" id="ARBA00003788"/>
    </source>
</evidence>
<dbReference type="EC" id="1.4.4.2" evidence="2"/>
<dbReference type="InterPro" id="IPR020581">
    <property type="entry name" value="GDC_P"/>
</dbReference>
<reference evidence="8 9" key="1">
    <citation type="journal article" date="2019" name="Int. J. Syst. Evol. Microbiol.">
        <title>The Global Catalogue of Microorganisms (GCM) 10K type strain sequencing project: providing services to taxonomists for standard genome sequencing and annotation.</title>
        <authorList>
            <consortium name="The Broad Institute Genomics Platform"/>
            <consortium name="The Broad Institute Genome Sequencing Center for Infectious Disease"/>
            <person name="Wu L."/>
            <person name="Ma J."/>
        </authorList>
    </citation>
    <scope>NUCLEOTIDE SEQUENCE [LARGE SCALE GENOMIC DNA]</scope>
    <source>
        <strain evidence="8 9">JCM 14319</strain>
    </source>
</reference>
<keyword evidence="4" id="KW-0560">Oxidoreductase</keyword>
<evidence type="ECO:0000256" key="2">
    <source>
        <dbReference type="ARBA" id="ARBA00012134"/>
    </source>
</evidence>
<comment type="function">
    <text evidence="1">The glycine cleavage system catalyzes the degradation of glycine. The P protein binds the alpha-amino group of glycine through its pyridoxal phosphate cofactor; CO(2) is released and the remaining methylamine moiety is then transferred to the lipoamide cofactor of the H protein.</text>
</comment>
<dbReference type="Pfam" id="PF21478">
    <property type="entry name" value="GcvP2_C"/>
    <property type="match status" value="1"/>
</dbReference>
<comment type="caution">
    <text evidence="8">The sequence shown here is derived from an EMBL/GenBank/DDBJ whole genome shotgun (WGS) entry which is preliminary data.</text>
</comment>
<organism evidence="8 9">
    <name type="scientific">Agromyces humatus</name>
    <dbReference type="NCBI Taxonomy" id="279573"/>
    <lineage>
        <taxon>Bacteria</taxon>
        <taxon>Bacillati</taxon>
        <taxon>Actinomycetota</taxon>
        <taxon>Actinomycetes</taxon>
        <taxon>Micrococcales</taxon>
        <taxon>Microbacteriaceae</taxon>
        <taxon>Agromyces</taxon>
    </lineage>
</organism>
<dbReference type="SUPFAM" id="SSF53383">
    <property type="entry name" value="PLP-dependent transferases"/>
    <property type="match status" value="1"/>
</dbReference>
<feature type="domain" description="Glycine dehydrogenase C-terminal" evidence="7">
    <location>
        <begin position="379"/>
        <end position="490"/>
    </location>
</feature>
<dbReference type="Gene3D" id="3.40.640.10">
    <property type="entry name" value="Type I PLP-dependent aspartate aminotransferase-like (Major domain)"/>
    <property type="match status" value="1"/>
</dbReference>
<keyword evidence="9" id="KW-1185">Reference proteome</keyword>
<evidence type="ECO:0000259" key="7">
    <source>
        <dbReference type="Pfam" id="PF21478"/>
    </source>
</evidence>
<evidence type="ECO:0000313" key="9">
    <source>
        <dbReference type="Proteomes" id="UP001500506"/>
    </source>
</evidence>
<dbReference type="InterPro" id="IPR000192">
    <property type="entry name" value="Aminotrans_V_dom"/>
</dbReference>
<name>A0ABN2K907_9MICO</name>
<evidence type="ECO:0000313" key="8">
    <source>
        <dbReference type="EMBL" id="GAA1750883.1"/>
    </source>
</evidence>
<dbReference type="PANTHER" id="PTHR11773:SF1">
    <property type="entry name" value="GLYCINE DEHYDROGENASE (DECARBOXYLATING), MITOCHONDRIAL"/>
    <property type="match status" value="1"/>
</dbReference>
<dbReference type="InterPro" id="IPR049316">
    <property type="entry name" value="GDC-P_C"/>
</dbReference>
<keyword evidence="3" id="KW-0663">Pyridoxal phosphate</keyword>
<dbReference type="PANTHER" id="PTHR11773">
    <property type="entry name" value="GLYCINE DEHYDROGENASE, DECARBOXYLATING"/>
    <property type="match status" value="1"/>
</dbReference>
<evidence type="ECO:0000256" key="3">
    <source>
        <dbReference type="ARBA" id="ARBA00022898"/>
    </source>
</evidence>
<dbReference type="Gene3D" id="3.90.1150.10">
    <property type="entry name" value="Aspartate Aminotransferase, domain 1"/>
    <property type="match status" value="1"/>
</dbReference>
<dbReference type="Pfam" id="PF00266">
    <property type="entry name" value="Aminotran_5"/>
    <property type="match status" value="1"/>
</dbReference>
<sequence length="552" mass="59418">MSLPVAPKPAQRRFQQASWDEPIIFELSTPGERGVLVTGIEAGVRDAVGDVVGDLPAGLRRAAPPALPEMGQMRVLKHYLRLSQENLGADFNVDIGQGTCTMKYAPKVNDQLVGTPALTAMHPLQNPADAQGVLEIVWSTERMIAEISGMDEVSLHTQGGSAAIWSNIAMIRAYHEANGEGEQRREVITTIFSHPSNAAAAKAAGYDVITLYPDADGYPDLEALKRALSPRTAAIMVTNPEDTGIYNPAIKDWVDAAHAVGALASYDQANANGILGITRARDAGFDVCHFNLHKTFGTPHGCGGPGAGANGVSAALAPFLPGPRVARESGTDGSTRFVVREAGEQSIGAVAPFFGVIPNIVRAYAWMMALGADGLRAVAEIAVLNNNYLLKKVLEIPGASAPYATGRRRIEQVRYSWQELFEETGITSEEIGVRASDFGMHYWTSHHPYLVPQPFTLEPTESYSMAELDEYAAVLAEIAREARETPDVVRTAPHNQTVHHTHHDDLDDPERWAITWRAYQRKYFGAPVDPAGRVGSAGDRIETGATAAEAAA</sequence>
<dbReference type="InterPro" id="IPR015422">
    <property type="entry name" value="PyrdxlP-dep_Trfase_small"/>
</dbReference>
<protein>
    <recommendedName>
        <fullName evidence="2">glycine dehydrogenase (aminomethyl-transferring)</fullName>
        <ecNumber evidence="2">1.4.4.2</ecNumber>
    </recommendedName>
</protein>
<evidence type="ECO:0000256" key="5">
    <source>
        <dbReference type="ARBA" id="ARBA00049026"/>
    </source>
</evidence>
<dbReference type="Gene3D" id="6.20.440.10">
    <property type="match status" value="1"/>
</dbReference>
<evidence type="ECO:0000256" key="4">
    <source>
        <dbReference type="ARBA" id="ARBA00023002"/>
    </source>
</evidence>
<dbReference type="InterPro" id="IPR015424">
    <property type="entry name" value="PyrdxlP-dep_Trfase"/>
</dbReference>